<evidence type="ECO:0000313" key="4">
    <source>
        <dbReference type="Proteomes" id="UP001623559"/>
    </source>
</evidence>
<dbReference type="EMBL" id="JBEWZG010000002">
    <property type="protein sequence ID" value="MFL0206201.1"/>
    <property type="molecule type" value="Genomic_DNA"/>
</dbReference>
<keyword evidence="3" id="KW-0328">Glycosyltransferase</keyword>
<dbReference type="PANTHER" id="PTHR12526">
    <property type="entry name" value="GLYCOSYLTRANSFERASE"/>
    <property type="match status" value="1"/>
</dbReference>
<dbReference type="InterPro" id="IPR001296">
    <property type="entry name" value="Glyco_trans_1"/>
</dbReference>
<keyword evidence="3" id="KW-0808">Transferase</keyword>
<name>A0ABW8SVQ2_9BACT</name>
<evidence type="ECO:0000259" key="2">
    <source>
        <dbReference type="Pfam" id="PF13439"/>
    </source>
</evidence>
<dbReference type="Pfam" id="PF13439">
    <property type="entry name" value="Glyco_transf_4"/>
    <property type="match status" value="1"/>
</dbReference>
<gene>
    <name evidence="3" type="ORF">V7S74_05560</name>
</gene>
<evidence type="ECO:0000313" key="3">
    <source>
        <dbReference type="EMBL" id="MFL0206201.1"/>
    </source>
</evidence>
<dbReference type="InterPro" id="IPR028098">
    <property type="entry name" value="Glyco_trans_4-like_N"/>
</dbReference>
<dbReference type="SUPFAM" id="SSF53756">
    <property type="entry name" value="UDP-Glycosyltransferase/glycogen phosphorylase"/>
    <property type="match status" value="1"/>
</dbReference>
<sequence>MRNVLFFFSNTLIGGAETNIVKISSELKTRGFNVFFASFENNGPLIYDNHLEAYYLDLGKFSINPLKSLKKYRRFLIDNNINVVSAFGLRVDLYVRVFSHLFKSDIKIISNIRASENWRNYFHVFLDRLTSFKVDMWVSNSISARDTFYRREKIDLSKSKVIYNFIDFDKDYVWSDETIEFLKIGILANYKKSKGHFNLPSICNELDKRNVKYIIYCAGFDYTNGEFKKIIQNNSLDEKVNILGHISDKKHFFSTIDVFFLPSYIEGLSTSMLEAMSYGVPVVASNVDGMPEGIISGLNGFLREPNDFEGFAADLAQIVLPEVRNKFVINSYSVLSDKFCKEKNIKFWEAVFSE</sequence>
<proteinExistence type="predicted"/>
<accession>A0ABW8SVQ2</accession>
<dbReference type="CDD" id="cd03801">
    <property type="entry name" value="GT4_PimA-like"/>
    <property type="match status" value="1"/>
</dbReference>
<protein>
    <submittedName>
        <fullName evidence="3">Glycosyltransferase family 4 protein</fullName>
        <ecNumber evidence="3">2.4.-.-</ecNumber>
    </submittedName>
</protein>
<feature type="domain" description="Glycosyl transferase family 1" evidence="1">
    <location>
        <begin position="184"/>
        <end position="330"/>
    </location>
</feature>
<dbReference type="Proteomes" id="UP001623559">
    <property type="component" value="Unassembled WGS sequence"/>
</dbReference>
<dbReference type="EC" id="2.4.-.-" evidence="3"/>
<evidence type="ECO:0000259" key="1">
    <source>
        <dbReference type="Pfam" id="PF00534"/>
    </source>
</evidence>
<dbReference type="RefSeq" id="WP_406777781.1">
    <property type="nucleotide sequence ID" value="NZ_JBEWZG010000002.1"/>
</dbReference>
<dbReference type="GO" id="GO:0016757">
    <property type="term" value="F:glycosyltransferase activity"/>
    <property type="evidence" value="ECO:0007669"/>
    <property type="project" value="UniProtKB-KW"/>
</dbReference>
<feature type="domain" description="Glycosyltransferase subfamily 4-like N-terminal" evidence="2">
    <location>
        <begin position="13"/>
        <end position="169"/>
    </location>
</feature>
<dbReference type="Gene3D" id="3.40.50.2000">
    <property type="entry name" value="Glycogen Phosphorylase B"/>
    <property type="match status" value="2"/>
</dbReference>
<dbReference type="PANTHER" id="PTHR12526:SF630">
    <property type="entry name" value="GLYCOSYLTRANSFERASE"/>
    <property type="match status" value="1"/>
</dbReference>
<comment type="caution">
    <text evidence="3">The sequence shown here is derived from an EMBL/GenBank/DDBJ whole genome shotgun (WGS) entry which is preliminary data.</text>
</comment>
<dbReference type="Pfam" id="PF00534">
    <property type="entry name" value="Glycos_transf_1"/>
    <property type="match status" value="1"/>
</dbReference>
<organism evidence="3 4">
    <name type="scientific">Aquirufa novilacunae</name>
    <dbReference type="NCBI Taxonomy" id="3139305"/>
    <lineage>
        <taxon>Bacteria</taxon>
        <taxon>Pseudomonadati</taxon>
        <taxon>Bacteroidota</taxon>
        <taxon>Cytophagia</taxon>
        <taxon>Cytophagales</taxon>
        <taxon>Flectobacillaceae</taxon>
        <taxon>Aquirufa</taxon>
    </lineage>
</organism>
<reference evidence="3 4" key="1">
    <citation type="submission" date="2024-07" db="EMBL/GenBank/DDBJ databases">
        <authorList>
            <person name="Pitt A."/>
            <person name="Hahn M.W."/>
        </authorList>
    </citation>
    <scope>NUCLEOTIDE SEQUENCE [LARGE SCALE GENOMIC DNA]</scope>
    <source>
        <strain evidence="3 4">2-AUSEE-184A6</strain>
    </source>
</reference>